<dbReference type="KEGG" id="ctes:O987_07105"/>
<evidence type="ECO:0000313" key="2">
    <source>
        <dbReference type="Proteomes" id="UP000028782"/>
    </source>
</evidence>
<sequence>MTVPFYRVAKASPAVLAVLGDPEPRIYPWGENDDEECAYPYVTFRTDLLPSNVLAGRACADEGQLSIDIWAQSDQSAKAVRDALRNAIELHCYINTIRDMGRDPSTRSYRISLDVSWWVRRT</sequence>
<name>A0A076PPF7_COMTE</name>
<dbReference type="HOGENOM" id="CLU_142673_1_1_4"/>
<reference evidence="1 2" key="1">
    <citation type="journal article" date="2014" name="Genome Announc.">
        <title>Complete Genome Sequence of Polychlorinated Biphenyl Degrader Comamonas testosteroni TK102 (NBRC 109938).</title>
        <authorList>
            <person name="Fukuda K."/>
            <person name="Hosoyama A."/>
            <person name="Tsuchikane K."/>
            <person name="Ohji S."/>
            <person name="Yamazoe A."/>
            <person name="Fujita N."/>
            <person name="Shintani M."/>
            <person name="Kimbara K."/>
        </authorList>
    </citation>
    <scope>NUCLEOTIDE SEQUENCE [LARGE SCALE GENOMIC DNA]</scope>
    <source>
        <strain evidence="1">TK102</strain>
    </source>
</reference>
<evidence type="ECO:0000313" key="1">
    <source>
        <dbReference type="EMBL" id="AIJ45565.1"/>
    </source>
</evidence>
<dbReference type="EMBL" id="CP006704">
    <property type="protein sequence ID" value="AIJ45565.1"/>
    <property type="molecule type" value="Genomic_DNA"/>
</dbReference>
<protein>
    <recommendedName>
        <fullName evidence="3">DUF3168 domain-containing protein</fullName>
    </recommendedName>
</protein>
<dbReference type="Pfam" id="PF11367">
    <property type="entry name" value="Tail_completion_gp17"/>
    <property type="match status" value="1"/>
</dbReference>
<evidence type="ECO:0008006" key="3">
    <source>
        <dbReference type="Google" id="ProtNLM"/>
    </source>
</evidence>
<dbReference type="AlphaFoldDB" id="A0A076PPF7"/>
<dbReference type="RefSeq" id="WP_043371269.1">
    <property type="nucleotide sequence ID" value="NZ_CP006704.1"/>
</dbReference>
<accession>A0A076PPF7</accession>
<organism evidence="1 2">
    <name type="scientific">Comamonas testosteroni TK102</name>
    <dbReference type="NCBI Taxonomy" id="1392005"/>
    <lineage>
        <taxon>Bacteria</taxon>
        <taxon>Pseudomonadati</taxon>
        <taxon>Pseudomonadota</taxon>
        <taxon>Betaproteobacteria</taxon>
        <taxon>Burkholderiales</taxon>
        <taxon>Comamonadaceae</taxon>
        <taxon>Comamonas</taxon>
    </lineage>
</organism>
<dbReference type="Proteomes" id="UP000028782">
    <property type="component" value="Chromosome"/>
</dbReference>
<dbReference type="InterPro" id="IPR021508">
    <property type="entry name" value="Gp17-like"/>
</dbReference>
<proteinExistence type="predicted"/>
<gene>
    <name evidence="1" type="ORF">O987_07105</name>
</gene>